<dbReference type="Proteomes" id="UP000054845">
    <property type="component" value="Unassembled WGS sequence"/>
</dbReference>
<feature type="compositionally biased region" description="Low complexity" evidence="7">
    <location>
        <begin position="679"/>
        <end position="706"/>
    </location>
</feature>
<evidence type="ECO:0000256" key="5">
    <source>
        <dbReference type="ARBA" id="ARBA00023242"/>
    </source>
</evidence>
<evidence type="ECO:0000259" key="8">
    <source>
        <dbReference type="Pfam" id="PF04182"/>
    </source>
</evidence>
<feature type="region of interest" description="Disordered" evidence="7">
    <location>
        <begin position="1719"/>
        <end position="1753"/>
    </location>
</feature>
<evidence type="ECO:0000256" key="1">
    <source>
        <dbReference type="ARBA" id="ARBA00004123"/>
    </source>
</evidence>
<sequence>MDDLRGFLMEQMAVEGSAGITLTALRQAIEAYEEERIKQNGGLKQLLDESWTNYVWRSMRGIPGVIAGGLKTVAQARQEQAPRSNGQPSNPDATPSAGDTASKGKRRQKQAIQFFLDSIDVDAETRSADISQLQTRHTDRLRFGLTRELLLAKLTKGDASSTMSDLTFATLQIVVRSKSAGVSFPEIGAVLGIDSKTIFHHVRVLTQKNLVSKYNETRNKARVAAVVANRFREGNAIWKMEQNSAKAVEKASKAGKNAKSQQEQQQQHREDADEGADADADADADAEEDFLAVLDSSTATRGSVPPVNQQKDVKEAAAEAVEGLEGEEAETLLAYPQLTKMEGQVLARDTSKVLLDKAMARVTASLKYELNRLQQGRIARGVPLERQLSEIVCATGLTGISTMQLAAVVGATYQGRRSIDHLMRSLEESYNGPVNRISRTMCDALIVAATDHSGRLKYARYWSQLAHACLRKGPSLDATQEGDVMWDEAQAIHQWPLSEQAPPATSREEITKAWRTALKEGTDAAPEADEDNDANGRGRKKSKATGNHADSPLPPKKRGRPRKERTEPDPNTPIVKKRKPYPLKPFESLTLAGQRSRIKIDKRNREEAEAAADAAAAERALDMLEVQGEPEAQDATAEIEDEPLLTPQEQVEADGPDFQESFERDPSIGEASRNAQKVSANGSPAAAISASPAPSASAAARSATPANTSNKGRLRAMGRTTARSLNHSQARDSWLKTQRAKYGRDLMEKIGVVDFIMLPVEYQKYVQGVLGADAAHMEVGNCQDVRTRKQMVDALVEVGAIKTFKCMSHLTGRQVEVIHHKDCPWEKVQRYTETLSTSEHSVLARSAQMRAIWRAAPLAGVQVDVPEALQGNKAPRDMGPFSHIFSTQELLDNPKHHETLWQLSLARYQLMGYLPGSIARLRHLHRALVAILVGKPAQVFSYVCSSIGQPDSPIGEVPAVVSRPKSIISIDKLVNDTIQLRHVFKMFAIEPDEEVVQLAQSSQQCIMALARQTEQIRDSMQQTVKLQILQYFQRLHILGLVEPVMWQPNEADDDKDHCYISTDNQEASEFYKVKLGYMSQLGVTRQGNASFVARSLPLFSVEDCDAYWSTMFARNYALKHPAIQADKLKDAPVSVLLGLDLHWSRHRSSRYYLLTAQKQFLELFVKEARRSTSSQTQDEGNVFFDNVDRIRRIAKAVVMPVWALVQYLLTMSKTTLPDGHPLKSLRHTSEEDGRSPSAFRGRRLLRQEGALLDTDLVPPLDLDATAQSAVGESAEARQKKIEEREARREEWDEALRELLREAGFELAYDKVWEAMRVLRNTARDKERNAIQTNWIALRQIFPFAYRQGTVIKRYRYLISTIGEAAYLDELEAQWTQLWKKYRGTQYLEDLHPGHPTLFDLPQHIRFLRSHIDKENIALRDEDAQATAGSTSSLEVALASAFARMRVAGGAGAEQIDVTTAVASHVGEDNLGLAIKHLLDVKAIRWEREKRQPGNNFVWVDNAFVHPYSSIDVRKIADAVKKHVDAGQVQVMPNLSDTEVAALLTLSSDHVASPDFNMKSLETVAQQYKINTRRIDDELMEMLFTLKIDSHSHDPSLAMPAIPAQGVLRWLTLADKQLQLRAHCKQAWEAQVKKAKGALRRCLVQLYEIVLAAGQAGAVWSQLQLAESSSDTIEKAIDLALHASPPLLFWAGYDVTRLVDASYLLHWTIPIAAEPVEEREPSRSPSVELVDAPNKRRRRQPREGGSPDLPRLLLGREQDVDAPRRYDAGARRASAVKMRGRIFPRIWYDLYGNTAEREWERGLGVVLGWVFEQPGVTQMHLIKLLSPTYDRLEAVELIEGACATQAISKRTPTSVSGSPDPDPDQVALLPTSKDWTSWASSSRTDALKPFISRFATAAFKGAKRVAAAMEERDKESLERSASDGEGEGEGAEEDEEDEDEDEDEDEQEED</sequence>
<feature type="region of interest" description="Disordered" evidence="7">
    <location>
        <begin position="75"/>
        <end position="106"/>
    </location>
</feature>
<evidence type="ECO:0000256" key="7">
    <source>
        <dbReference type="SAM" id="MobiDB-lite"/>
    </source>
</evidence>
<dbReference type="GO" id="GO:0000127">
    <property type="term" value="C:transcription factor TFIIIC complex"/>
    <property type="evidence" value="ECO:0007669"/>
    <property type="project" value="InterPro"/>
</dbReference>
<evidence type="ECO:0000256" key="4">
    <source>
        <dbReference type="ARBA" id="ARBA00023163"/>
    </source>
</evidence>
<keyword evidence="5" id="KW-0539">Nucleus</keyword>
<feature type="region of interest" description="Disordered" evidence="7">
    <location>
        <begin position="1903"/>
        <end position="1949"/>
    </location>
</feature>
<keyword evidence="10" id="KW-1185">Reference proteome</keyword>
<comment type="subcellular location">
    <subcellularLocation>
        <location evidence="1">Nucleus</location>
    </subcellularLocation>
</comment>
<feature type="coiled-coil region" evidence="6">
    <location>
        <begin position="598"/>
        <end position="627"/>
    </location>
</feature>
<feature type="region of interest" description="Disordered" evidence="7">
    <location>
        <begin position="658"/>
        <end position="713"/>
    </location>
</feature>
<feature type="compositionally biased region" description="Polar residues" evidence="7">
    <location>
        <begin position="75"/>
        <end position="99"/>
    </location>
</feature>
<feature type="compositionally biased region" description="Basic and acidic residues" evidence="7">
    <location>
        <begin position="1908"/>
        <end position="1921"/>
    </location>
</feature>
<dbReference type="GO" id="GO:0005634">
    <property type="term" value="C:nucleus"/>
    <property type="evidence" value="ECO:0007669"/>
    <property type="project" value="UniProtKB-SubCell"/>
</dbReference>
<protein>
    <submittedName>
        <fullName evidence="9">Winged helix-turn-helix DNA-binding domain</fullName>
    </submittedName>
</protein>
<feature type="region of interest" description="Disordered" evidence="7">
    <location>
        <begin position="518"/>
        <end position="590"/>
    </location>
</feature>
<dbReference type="GO" id="GO:0042791">
    <property type="term" value="P:5S class rRNA transcription by RNA polymerase III"/>
    <property type="evidence" value="ECO:0007669"/>
    <property type="project" value="TreeGrafter"/>
</dbReference>
<dbReference type="PANTHER" id="PTHR15180:SF1">
    <property type="entry name" value="GENERAL TRANSCRIPTION FACTOR 3C POLYPEPTIDE 1"/>
    <property type="match status" value="1"/>
</dbReference>
<accession>A0A0P1BGS2</accession>
<dbReference type="InterPro" id="IPR044210">
    <property type="entry name" value="Tfc3-like"/>
</dbReference>
<dbReference type="PANTHER" id="PTHR15180">
    <property type="entry name" value="GENERAL TRANSCRIPTION FACTOR 3C POLYPEPTIDE 1"/>
    <property type="match status" value="1"/>
</dbReference>
<dbReference type="Pfam" id="PF04182">
    <property type="entry name" value="B-block_TFIIIC"/>
    <property type="match status" value="1"/>
</dbReference>
<feature type="region of interest" description="Disordered" evidence="7">
    <location>
        <begin position="1219"/>
        <end position="1239"/>
    </location>
</feature>
<evidence type="ECO:0000313" key="9">
    <source>
        <dbReference type="EMBL" id="CEH15197.1"/>
    </source>
</evidence>
<keyword evidence="4" id="KW-0804">Transcription</keyword>
<proteinExistence type="predicted"/>
<keyword evidence="6" id="KW-0175">Coiled coil</keyword>
<dbReference type="InterPro" id="IPR007309">
    <property type="entry name" value="TFIIIC_Bblock-bd"/>
</dbReference>
<feature type="domain" description="B-block binding subunit of TFIIIC" evidence="8">
    <location>
        <begin position="165"/>
        <end position="231"/>
    </location>
</feature>
<organism evidence="9 10">
    <name type="scientific">Ceraceosorus bombacis</name>
    <dbReference type="NCBI Taxonomy" id="401625"/>
    <lineage>
        <taxon>Eukaryota</taxon>
        <taxon>Fungi</taxon>
        <taxon>Dikarya</taxon>
        <taxon>Basidiomycota</taxon>
        <taxon>Ustilaginomycotina</taxon>
        <taxon>Exobasidiomycetes</taxon>
        <taxon>Ceraceosorales</taxon>
        <taxon>Ceraceosoraceae</taxon>
        <taxon>Ceraceosorus</taxon>
    </lineage>
</organism>
<dbReference type="GO" id="GO:0006384">
    <property type="term" value="P:transcription initiation at RNA polymerase III promoter"/>
    <property type="evidence" value="ECO:0007669"/>
    <property type="project" value="InterPro"/>
</dbReference>
<evidence type="ECO:0000256" key="3">
    <source>
        <dbReference type="ARBA" id="ARBA00023125"/>
    </source>
</evidence>
<name>A0A0P1BGS2_9BASI</name>
<keyword evidence="3 9" id="KW-0238">DNA-binding</keyword>
<feature type="compositionally biased region" description="Acidic residues" evidence="7">
    <location>
        <begin position="272"/>
        <end position="283"/>
    </location>
</feature>
<evidence type="ECO:0000256" key="6">
    <source>
        <dbReference type="SAM" id="Coils"/>
    </source>
</evidence>
<feature type="compositionally biased region" description="Acidic residues" evidence="7">
    <location>
        <begin position="1923"/>
        <end position="1949"/>
    </location>
</feature>
<keyword evidence="2" id="KW-0597">Phosphoprotein</keyword>
<dbReference type="GO" id="GO:0003677">
    <property type="term" value="F:DNA binding"/>
    <property type="evidence" value="ECO:0007669"/>
    <property type="project" value="UniProtKB-KW"/>
</dbReference>
<evidence type="ECO:0000256" key="2">
    <source>
        <dbReference type="ARBA" id="ARBA00022553"/>
    </source>
</evidence>
<reference evidence="9 10" key="1">
    <citation type="submission" date="2014-09" db="EMBL/GenBank/DDBJ databases">
        <authorList>
            <person name="Magalhaes I.L.F."/>
            <person name="Oliveira U."/>
            <person name="Santos F.R."/>
            <person name="Vidigal T.H.D.A."/>
            <person name="Brescovit A.D."/>
            <person name="Santos A.J."/>
        </authorList>
    </citation>
    <scope>NUCLEOTIDE SEQUENCE [LARGE SCALE GENOMIC DNA]</scope>
</reference>
<evidence type="ECO:0000313" key="10">
    <source>
        <dbReference type="Proteomes" id="UP000054845"/>
    </source>
</evidence>
<feature type="region of interest" description="Disordered" evidence="7">
    <location>
        <begin position="248"/>
        <end position="283"/>
    </location>
</feature>
<dbReference type="OrthoDB" id="68020at2759"/>
<dbReference type="EMBL" id="CCYA01000258">
    <property type="protein sequence ID" value="CEH15197.1"/>
    <property type="molecule type" value="Genomic_DNA"/>
</dbReference>